<keyword evidence="1" id="KW-0813">Transport</keyword>
<dbReference type="Proteomes" id="UP000639973">
    <property type="component" value="Unassembled WGS sequence"/>
</dbReference>
<dbReference type="Pfam" id="PF00005">
    <property type="entry name" value="ABC_tran"/>
    <property type="match status" value="2"/>
</dbReference>
<dbReference type="PROSITE" id="PS00211">
    <property type="entry name" value="ABC_TRANSPORTER_1"/>
    <property type="match status" value="1"/>
</dbReference>
<keyword evidence="3" id="KW-0547">Nucleotide-binding</keyword>
<dbReference type="InterPro" id="IPR027417">
    <property type="entry name" value="P-loop_NTPase"/>
</dbReference>
<dbReference type="Gene3D" id="3.40.50.300">
    <property type="entry name" value="P-loop containing nucleotide triphosphate hydrolases"/>
    <property type="match status" value="2"/>
</dbReference>
<dbReference type="SMART" id="SM00382">
    <property type="entry name" value="AAA"/>
    <property type="match status" value="2"/>
</dbReference>
<keyword evidence="2" id="KW-0677">Repeat</keyword>
<evidence type="ECO:0000313" key="6">
    <source>
        <dbReference type="EMBL" id="GGL80047.1"/>
    </source>
</evidence>
<dbReference type="InterPro" id="IPR050107">
    <property type="entry name" value="ABC_carbohydrate_import_ATPase"/>
</dbReference>
<evidence type="ECO:0000256" key="1">
    <source>
        <dbReference type="ARBA" id="ARBA00022448"/>
    </source>
</evidence>
<comment type="caution">
    <text evidence="6">The sequence shown here is derived from an EMBL/GenBank/DDBJ whole genome shotgun (WGS) entry which is preliminary data.</text>
</comment>
<gene>
    <name evidence="6" type="ORF">GCM10010840_17430</name>
</gene>
<evidence type="ECO:0000256" key="4">
    <source>
        <dbReference type="ARBA" id="ARBA00022840"/>
    </source>
</evidence>
<evidence type="ECO:0000256" key="2">
    <source>
        <dbReference type="ARBA" id="ARBA00022737"/>
    </source>
</evidence>
<dbReference type="PANTHER" id="PTHR43790:SF9">
    <property type="entry name" value="GALACTOFURANOSE TRANSPORTER ATP-BINDING PROTEIN YTFR"/>
    <property type="match status" value="1"/>
</dbReference>
<organism evidence="6 7">
    <name type="scientific">Deinococcus aerolatus</name>
    <dbReference type="NCBI Taxonomy" id="522487"/>
    <lineage>
        <taxon>Bacteria</taxon>
        <taxon>Thermotogati</taxon>
        <taxon>Deinococcota</taxon>
        <taxon>Deinococci</taxon>
        <taxon>Deinococcales</taxon>
        <taxon>Deinococcaceae</taxon>
        <taxon>Deinococcus</taxon>
    </lineage>
</organism>
<evidence type="ECO:0000259" key="5">
    <source>
        <dbReference type="PROSITE" id="PS50893"/>
    </source>
</evidence>
<proteinExistence type="predicted"/>
<dbReference type="SUPFAM" id="SSF52540">
    <property type="entry name" value="P-loop containing nucleoside triphosphate hydrolases"/>
    <property type="match status" value="2"/>
</dbReference>
<evidence type="ECO:0000313" key="7">
    <source>
        <dbReference type="Proteomes" id="UP000639973"/>
    </source>
</evidence>
<keyword evidence="4 6" id="KW-0067">ATP-binding</keyword>
<sequence length="512" mass="54967">MVTGGGHLTAVPAVAFRSVTKAFGPVEVLHGVTFDIGSGEIHALIGENGAGKSTLMKILGGYQPQSSGEIVLDGQPVTFRSSREAEAQGVVLIHQEFNLADDLSVAQNVFLGRELGGALLDDTGMNRQAQAALARLDVQLDPRMRVRDLSVPQKQLVEIAKALSRNARVLVMDEPTATLTRRETDVLFALIRRLRDDGVTVLYISHKLDEVQALADAVTVLRDGAVVFSGPAAGRTPHDLANLMVGRELEEMFPDKGRPTRTEALHVGGLDVPGWAHDITFTLQAGEVLGFAGLVGAGRTELFEGLLGLRRHTVRQVRVAGRPTRIDSPGRAARAGVVYLSEDRKGKGLLVNALLRPNLTLMTLQQYARPLLDIRAETRALERAVTTYGVRTGRLDVPASALSGGNQQKLALARILEVDPDVIVLDEPTRGVDVGAKREIYLLIQALAQAGKGVIVISSELTELLGLCQRLLVVREGRVAGDLSGDELTEQEVIQYATGLKARAPALEAAPR</sequence>
<accession>A0ABQ2G7X5</accession>
<protein>
    <submittedName>
        <fullName evidence="6">ABC transporter ATP-binding protein</fullName>
    </submittedName>
</protein>
<dbReference type="PANTHER" id="PTHR43790">
    <property type="entry name" value="CARBOHYDRATE TRANSPORT ATP-BINDING PROTEIN MG119-RELATED"/>
    <property type="match status" value="1"/>
</dbReference>
<dbReference type="PROSITE" id="PS50893">
    <property type="entry name" value="ABC_TRANSPORTER_2"/>
    <property type="match status" value="2"/>
</dbReference>
<dbReference type="CDD" id="cd03215">
    <property type="entry name" value="ABC_Carb_Monos_II"/>
    <property type="match status" value="1"/>
</dbReference>
<dbReference type="GO" id="GO:0005524">
    <property type="term" value="F:ATP binding"/>
    <property type="evidence" value="ECO:0007669"/>
    <property type="project" value="UniProtKB-KW"/>
</dbReference>
<keyword evidence="7" id="KW-1185">Reference proteome</keyword>
<reference evidence="7" key="1">
    <citation type="journal article" date="2019" name="Int. J. Syst. Evol. Microbiol.">
        <title>The Global Catalogue of Microorganisms (GCM) 10K type strain sequencing project: providing services to taxonomists for standard genome sequencing and annotation.</title>
        <authorList>
            <consortium name="The Broad Institute Genomics Platform"/>
            <consortium name="The Broad Institute Genome Sequencing Center for Infectious Disease"/>
            <person name="Wu L."/>
            <person name="Ma J."/>
        </authorList>
    </citation>
    <scope>NUCLEOTIDE SEQUENCE [LARGE SCALE GENOMIC DNA]</scope>
    <source>
        <strain evidence="7">JCM 15442</strain>
    </source>
</reference>
<evidence type="ECO:0000256" key="3">
    <source>
        <dbReference type="ARBA" id="ARBA00022741"/>
    </source>
</evidence>
<dbReference type="CDD" id="cd03216">
    <property type="entry name" value="ABC_Carb_Monos_I"/>
    <property type="match status" value="1"/>
</dbReference>
<dbReference type="InterPro" id="IPR017871">
    <property type="entry name" value="ABC_transporter-like_CS"/>
</dbReference>
<dbReference type="EMBL" id="BMOL01000006">
    <property type="protein sequence ID" value="GGL80047.1"/>
    <property type="molecule type" value="Genomic_DNA"/>
</dbReference>
<feature type="domain" description="ABC transporter" evidence="5">
    <location>
        <begin position="260"/>
        <end position="501"/>
    </location>
</feature>
<feature type="domain" description="ABC transporter" evidence="5">
    <location>
        <begin position="14"/>
        <end position="248"/>
    </location>
</feature>
<dbReference type="InterPro" id="IPR003593">
    <property type="entry name" value="AAA+_ATPase"/>
</dbReference>
<name>A0ABQ2G7X5_9DEIO</name>
<dbReference type="InterPro" id="IPR003439">
    <property type="entry name" value="ABC_transporter-like_ATP-bd"/>
</dbReference>